<dbReference type="Proteomes" id="UP000307999">
    <property type="component" value="Unassembled WGS sequence"/>
</dbReference>
<reference evidence="3 4" key="1">
    <citation type="submission" date="2019-04" db="EMBL/GenBank/DDBJ databases">
        <title>Thalassotalea guangxiensis sp. nov., isolated from sediment of the coastal wetland.</title>
        <authorList>
            <person name="Zheng S."/>
            <person name="Zhang D."/>
        </authorList>
    </citation>
    <scope>NUCLEOTIDE SEQUENCE [LARGE SCALE GENOMIC DNA]</scope>
    <source>
        <strain evidence="3 4">ZS-4</strain>
    </source>
</reference>
<evidence type="ECO:0000313" key="3">
    <source>
        <dbReference type="EMBL" id="TKB44200.1"/>
    </source>
</evidence>
<feature type="chain" id="PRO_5020283227" evidence="1">
    <location>
        <begin position="23"/>
        <end position="216"/>
    </location>
</feature>
<dbReference type="NCBIfam" id="TIGR02595">
    <property type="entry name" value="PEP_CTERM"/>
    <property type="match status" value="1"/>
</dbReference>
<evidence type="ECO:0000313" key="4">
    <source>
        <dbReference type="Proteomes" id="UP000307999"/>
    </source>
</evidence>
<evidence type="ECO:0000259" key="2">
    <source>
        <dbReference type="Pfam" id="PF07589"/>
    </source>
</evidence>
<dbReference type="Pfam" id="PF07589">
    <property type="entry name" value="PEP-CTERM"/>
    <property type="match status" value="1"/>
</dbReference>
<dbReference type="AlphaFoldDB" id="A0A4U1B3Q0"/>
<feature type="signal peptide" evidence="1">
    <location>
        <begin position="1"/>
        <end position="22"/>
    </location>
</feature>
<name>A0A4U1B3Q0_9GAMM</name>
<feature type="domain" description="Ice-binding protein C-terminal" evidence="2">
    <location>
        <begin position="193"/>
        <end position="216"/>
    </location>
</feature>
<sequence length="216" mass="22729">MNIISKALSVSALALCLGSANAAVVNGQSDFIENDDGSLTFIFDLVEADIDGMGDGMLFEYFGLQLLVTGDGNVVQDYPADGGLGLYNGADGDNLAGGESLTFDFPTLGEFEFIELVSISFNGLIAGDGHQEMADGMVSVNGFSIDAADYSLTGQGMLPDGGLVKSFDVVATADFTGYVESITFFVREEPLGVPEPGTILLMLSGLLGARFIRYRR</sequence>
<comment type="caution">
    <text evidence="3">The sequence shown here is derived from an EMBL/GenBank/DDBJ whole genome shotgun (WGS) entry which is preliminary data.</text>
</comment>
<dbReference type="EMBL" id="SWDB01000030">
    <property type="protein sequence ID" value="TKB44200.1"/>
    <property type="molecule type" value="Genomic_DNA"/>
</dbReference>
<protein>
    <submittedName>
        <fullName evidence="3">PEP-CTERM sorting domain-containing protein</fullName>
    </submittedName>
</protein>
<keyword evidence="1" id="KW-0732">Signal</keyword>
<gene>
    <name evidence="3" type="ORF">E8M12_12325</name>
</gene>
<dbReference type="InterPro" id="IPR013424">
    <property type="entry name" value="Ice-binding_C"/>
</dbReference>
<dbReference type="OrthoDB" id="6398383at2"/>
<keyword evidence="4" id="KW-1185">Reference proteome</keyword>
<organism evidence="3 4">
    <name type="scientific">Thalassotalea mangrovi</name>
    <dbReference type="NCBI Taxonomy" id="2572245"/>
    <lineage>
        <taxon>Bacteria</taxon>
        <taxon>Pseudomonadati</taxon>
        <taxon>Pseudomonadota</taxon>
        <taxon>Gammaproteobacteria</taxon>
        <taxon>Alteromonadales</taxon>
        <taxon>Colwelliaceae</taxon>
        <taxon>Thalassotalea</taxon>
    </lineage>
</organism>
<proteinExistence type="predicted"/>
<accession>A0A4U1B3Q0</accession>
<dbReference type="RefSeq" id="WP_136736451.1">
    <property type="nucleotide sequence ID" value="NZ_SWDB01000030.1"/>
</dbReference>
<evidence type="ECO:0000256" key="1">
    <source>
        <dbReference type="SAM" id="SignalP"/>
    </source>
</evidence>